<keyword evidence="17" id="KW-1185">Reference proteome</keyword>
<comment type="pathway">
    <text evidence="2 12">Amino-acid biosynthesis; L-lysine biosynthesis via DAP pathway; (S)-tetrahydrodipicolinate from L-aspartate: step 3/4.</text>
</comment>
<evidence type="ECO:0000313" key="17">
    <source>
        <dbReference type="Proteomes" id="UP000191040"/>
    </source>
</evidence>
<evidence type="ECO:0000256" key="14">
    <source>
        <dbReference type="PIRSR" id="PIRSR001365-1"/>
    </source>
</evidence>
<dbReference type="SMART" id="SM01130">
    <property type="entry name" value="DHDPS"/>
    <property type="match status" value="1"/>
</dbReference>
<comment type="function">
    <text evidence="1 12">Catalyzes the condensation of (S)-aspartate-beta-semialdehyde [(S)-ASA] and pyruvate to 4-hydroxy-tetrahydrodipicolinate (HTPA).</text>
</comment>
<dbReference type="HAMAP" id="MF_00418">
    <property type="entry name" value="DapA"/>
    <property type="match status" value="1"/>
</dbReference>
<feature type="site" description="Part of a proton relay during catalysis" evidence="12">
    <location>
        <position position="117"/>
    </location>
</feature>
<evidence type="ECO:0000256" key="7">
    <source>
        <dbReference type="ARBA" id="ARBA00022915"/>
    </source>
</evidence>
<dbReference type="SUPFAM" id="SSF51569">
    <property type="entry name" value="Aldolase"/>
    <property type="match status" value="1"/>
</dbReference>
<dbReference type="InterPro" id="IPR020624">
    <property type="entry name" value="Schiff_base-form_aldolases_CS"/>
</dbReference>
<organism evidence="16 17">
    <name type="scientific">Aeromicrobium choanae</name>
    <dbReference type="NCBI Taxonomy" id="1736691"/>
    <lineage>
        <taxon>Bacteria</taxon>
        <taxon>Bacillati</taxon>
        <taxon>Actinomycetota</taxon>
        <taxon>Actinomycetes</taxon>
        <taxon>Propionibacteriales</taxon>
        <taxon>Nocardioidaceae</taxon>
        <taxon>Aeromicrobium</taxon>
    </lineage>
</organism>
<feature type="binding site" evidence="12 15">
    <location>
        <position position="55"/>
    </location>
    <ligand>
        <name>pyruvate</name>
        <dbReference type="ChEBI" id="CHEBI:15361"/>
    </ligand>
</feature>
<name>A0A1T4YNC9_9ACTN</name>
<dbReference type="AlphaFoldDB" id="A0A1T4YNC9"/>
<feature type="active site" description="Proton donor/acceptor" evidence="12 14">
    <location>
        <position position="144"/>
    </location>
</feature>
<evidence type="ECO:0000256" key="11">
    <source>
        <dbReference type="ARBA" id="ARBA00047836"/>
    </source>
</evidence>
<dbReference type="CDD" id="cd00950">
    <property type="entry name" value="DHDPS"/>
    <property type="match status" value="1"/>
</dbReference>
<dbReference type="GO" id="GO:0005829">
    <property type="term" value="C:cytosol"/>
    <property type="evidence" value="ECO:0007669"/>
    <property type="project" value="TreeGrafter"/>
</dbReference>
<dbReference type="PIRSF" id="PIRSF001365">
    <property type="entry name" value="DHDPS"/>
    <property type="match status" value="1"/>
</dbReference>
<feature type="site" description="Part of a proton relay during catalysis" evidence="12">
    <location>
        <position position="54"/>
    </location>
</feature>
<evidence type="ECO:0000256" key="5">
    <source>
        <dbReference type="ARBA" id="ARBA00022490"/>
    </source>
</evidence>
<dbReference type="Pfam" id="PF00701">
    <property type="entry name" value="DHDPS"/>
    <property type="match status" value="1"/>
</dbReference>
<evidence type="ECO:0000256" key="2">
    <source>
        <dbReference type="ARBA" id="ARBA00005120"/>
    </source>
</evidence>
<comment type="similarity">
    <text evidence="3 12 13">Belongs to the DapA family.</text>
</comment>
<evidence type="ECO:0000256" key="15">
    <source>
        <dbReference type="PIRSR" id="PIRSR001365-2"/>
    </source>
</evidence>
<keyword evidence="7 12" id="KW-0220">Diaminopimelate biosynthesis</keyword>
<dbReference type="PROSITE" id="PS00666">
    <property type="entry name" value="DHDPS_2"/>
    <property type="match status" value="1"/>
</dbReference>
<gene>
    <name evidence="12" type="primary">dapA</name>
    <name evidence="16" type="ORF">SAMN06295964_0195</name>
</gene>
<dbReference type="GO" id="GO:0019877">
    <property type="term" value="P:diaminopimelate biosynthetic process"/>
    <property type="evidence" value="ECO:0007669"/>
    <property type="project" value="UniProtKB-UniRule"/>
</dbReference>
<dbReference type="PANTHER" id="PTHR12128:SF66">
    <property type="entry name" value="4-HYDROXY-2-OXOGLUTARATE ALDOLASE, MITOCHONDRIAL"/>
    <property type="match status" value="1"/>
</dbReference>
<dbReference type="PRINTS" id="PR00146">
    <property type="entry name" value="DHPICSNTHASE"/>
</dbReference>
<dbReference type="EMBL" id="LT796768">
    <property type="protein sequence ID" value="SKB03230.1"/>
    <property type="molecule type" value="Genomic_DNA"/>
</dbReference>
<evidence type="ECO:0000313" key="16">
    <source>
        <dbReference type="EMBL" id="SKB03230.1"/>
    </source>
</evidence>
<evidence type="ECO:0000256" key="12">
    <source>
        <dbReference type="HAMAP-Rule" id="MF_00418"/>
    </source>
</evidence>
<comment type="subcellular location">
    <subcellularLocation>
        <location evidence="12">Cytoplasm</location>
    </subcellularLocation>
</comment>
<dbReference type="STRING" id="1736691.SAMN06295964_0195"/>
<protein>
    <recommendedName>
        <fullName evidence="4 12">4-hydroxy-tetrahydrodipicolinate synthase</fullName>
        <shortName evidence="12">HTPA synthase</shortName>
        <ecNumber evidence="4 12">4.3.3.7</ecNumber>
    </recommendedName>
</protein>
<feature type="active site" description="Schiff-base intermediate with substrate" evidence="12 14">
    <location>
        <position position="172"/>
    </location>
</feature>
<feature type="binding site" evidence="12 15">
    <location>
        <position position="212"/>
    </location>
    <ligand>
        <name>pyruvate</name>
        <dbReference type="ChEBI" id="CHEBI:15361"/>
    </ligand>
</feature>
<accession>A0A1T4YNC9</accession>
<evidence type="ECO:0000256" key="3">
    <source>
        <dbReference type="ARBA" id="ARBA00007592"/>
    </source>
</evidence>
<keyword evidence="6 12" id="KW-0028">Amino-acid biosynthesis</keyword>
<evidence type="ECO:0000256" key="9">
    <source>
        <dbReference type="ARBA" id="ARBA00023239"/>
    </source>
</evidence>
<proteinExistence type="inferred from homology"/>
<dbReference type="InterPro" id="IPR005263">
    <property type="entry name" value="DapA"/>
</dbReference>
<comment type="catalytic activity">
    <reaction evidence="11 12">
        <text>L-aspartate 4-semialdehyde + pyruvate = (2S,4S)-4-hydroxy-2,3,4,5-tetrahydrodipicolinate + H2O + H(+)</text>
        <dbReference type="Rhea" id="RHEA:34171"/>
        <dbReference type="ChEBI" id="CHEBI:15361"/>
        <dbReference type="ChEBI" id="CHEBI:15377"/>
        <dbReference type="ChEBI" id="CHEBI:15378"/>
        <dbReference type="ChEBI" id="CHEBI:67139"/>
        <dbReference type="ChEBI" id="CHEBI:537519"/>
        <dbReference type="EC" id="4.3.3.7"/>
    </reaction>
</comment>
<dbReference type="GO" id="GO:0008840">
    <property type="term" value="F:4-hydroxy-tetrahydrodipicolinate synthase activity"/>
    <property type="evidence" value="ECO:0007669"/>
    <property type="project" value="UniProtKB-UniRule"/>
</dbReference>
<evidence type="ECO:0000256" key="13">
    <source>
        <dbReference type="PIRNR" id="PIRNR001365"/>
    </source>
</evidence>
<dbReference type="OrthoDB" id="9782828at2"/>
<keyword evidence="10 12" id="KW-0704">Schiff base</keyword>
<keyword evidence="8 12" id="KW-0457">Lysine biosynthesis</keyword>
<dbReference type="RefSeq" id="WP_078698411.1">
    <property type="nucleotide sequence ID" value="NZ_LT796768.1"/>
</dbReference>
<comment type="caution">
    <text evidence="12">Was originally thought to be a dihydrodipicolinate synthase (DHDPS), catalyzing the condensation of (S)-aspartate-beta-semialdehyde [(S)-ASA] and pyruvate to dihydrodipicolinate (DHDP). However, it was shown in E.coli that the product of the enzymatic reaction is not dihydrodipicolinate but in fact (4S)-4-hydroxy-2,3,4,5-tetrahydro-(2S)-dipicolinic acid (HTPA), and that the consecutive dehydration reaction leading to DHDP is not spontaneous but catalyzed by DapB.</text>
</comment>
<comment type="subunit">
    <text evidence="12">Homotetramer; dimer of dimers.</text>
</comment>
<dbReference type="UniPathway" id="UPA00034">
    <property type="reaction ID" value="UER00017"/>
</dbReference>
<dbReference type="PROSITE" id="PS00665">
    <property type="entry name" value="DHDPS_1"/>
    <property type="match status" value="1"/>
</dbReference>
<dbReference type="PANTHER" id="PTHR12128">
    <property type="entry name" value="DIHYDRODIPICOLINATE SYNTHASE"/>
    <property type="match status" value="1"/>
</dbReference>
<keyword evidence="5 12" id="KW-0963">Cytoplasm</keyword>
<dbReference type="NCBIfam" id="TIGR00674">
    <property type="entry name" value="dapA"/>
    <property type="match status" value="1"/>
</dbReference>
<dbReference type="Proteomes" id="UP000191040">
    <property type="component" value="Chromosome I"/>
</dbReference>
<keyword evidence="9 12" id="KW-0456">Lyase</keyword>
<dbReference type="GO" id="GO:0009089">
    <property type="term" value="P:lysine biosynthetic process via diaminopimelate"/>
    <property type="evidence" value="ECO:0007669"/>
    <property type="project" value="UniProtKB-UniRule"/>
</dbReference>
<dbReference type="InterPro" id="IPR013785">
    <property type="entry name" value="Aldolase_TIM"/>
</dbReference>
<evidence type="ECO:0000256" key="6">
    <source>
        <dbReference type="ARBA" id="ARBA00022605"/>
    </source>
</evidence>
<evidence type="ECO:0000256" key="10">
    <source>
        <dbReference type="ARBA" id="ARBA00023270"/>
    </source>
</evidence>
<evidence type="ECO:0000256" key="1">
    <source>
        <dbReference type="ARBA" id="ARBA00003294"/>
    </source>
</evidence>
<evidence type="ECO:0000256" key="8">
    <source>
        <dbReference type="ARBA" id="ARBA00023154"/>
    </source>
</evidence>
<dbReference type="InterPro" id="IPR020625">
    <property type="entry name" value="Schiff_base-form_aldolases_AS"/>
</dbReference>
<reference evidence="17" key="1">
    <citation type="submission" date="2017-02" db="EMBL/GenBank/DDBJ databases">
        <authorList>
            <person name="Varghese N."/>
            <person name="Submissions S."/>
        </authorList>
    </citation>
    <scope>NUCLEOTIDE SEQUENCE [LARGE SCALE GENOMIC DNA]</scope>
    <source>
        <strain evidence="17">9H-4</strain>
    </source>
</reference>
<evidence type="ECO:0000256" key="4">
    <source>
        <dbReference type="ARBA" id="ARBA00012086"/>
    </source>
</evidence>
<dbReference type="EC" id="4.3.3.7" evidence="4 12"/>
<dbReference type="Gene3D" id="3.20.20.70">
    <property type="entry name" value="Aldolase class I"/>
    <property type="match status" value="1"/>
</dbReference>
<sequence length="303" mass="30994">MTSPLATEAAPFGRLLIAMATPFTPDGGLDLDAAAALATHLVDTGADGIVVSGTTGESPTTTGEEDGRLLAAVLEAVGDRATIVAGVGTNDTRHTVELAEQAVRVGAHGLLLVSPYYSKPPQSGILANIDAVVDAAGDTPIMLYDIPGRTGVEISEATYAELESRRTVLAVKDATGDLARAARLRASSRLAIYSGDDVVNLPFFAIGAVGTVSVVGHVASARIKQMIEAVDAGDLARAREIDNEILPLTAAVMGQTQGAIAAKVAMVELGIIPSAAVRLPLTPATDDQVEVIRTALKDAGLLA</sequence>
<dbReference type="InterPro" id="IPR002220">
    <property type="entry name" value="DapA-like"/>
</dbReference>